<reference evidence="1 2" key="1">
    <citation type="submission" date="2023-10" db="EMBL/GenBank/DDBJ databases">
        <title>Draft genome sequence of Xylaria bambusicola isolate GMP-LS, the root and basal stem rot pathogen of sugarcane in Indonesia.</title>
        <authorList>
            <person name="Selvaraj P."/>
            <person name="Muralishankar V."/>
            <person name="Muruganantham S."/>
            <person name="Sp S."/>
            <person name="Haryani S."/>
            <person name="Lau K.J.X."/>
            <person name="Naqvi N.I."/>
        </authorList>
    </citation>
    <scope>NUCLEOTIDE SEQUENCE [LARGE SCALE GENOMIC DNA]</scope>
    <source>
        <strain evidence="1">GMP-LS</strain>
    </source>
</reference>
<accession>A0AAN7YWD3</accession>
<gene>
    <name evidence="1" type="ORF">RRF57_003455</name>
</gene>
<dbReference type="Proteomes" id="UP001305414">
    <property type="component" value="Unassembled WGS sequence"/>
</dbReference>
<dbReference type="PANTHER" id="PTHR40788">
    <property type="entry name" value="CLR5 DOMAIN-CONTAINING PROTEIN-RELATED"/>
    <property type="match status" value="1"/>
</dbReference>
<keyword evidence="2" id="KW-1185">Reference proteome</keyword>
<name>A0AAN7YWD3_9PEZI</name>
<sequence length="277" mass="31265">MAMAEHEDEIEGDYNATVKGLQDLLTFDPVFSTMSLGIPTDGRFKYPAEKRRSESTVNAMRKAERALDKFWTEMQRDLEKSGAMTPRLRNTFIRSVERTPEWVEPIKCITPSIADASLNNFVAPFGGLSTEHETNDVSIDQSKSKVKTRGIARATLTDVLEVPRPDITEPVEQQPLFKLDQRALKVFNSLFFNPLASSRPGEIPWTEFLRAMHIIGFSAEKLQGSAWRFTPSHVDAKCSIQIHQPHPGSKLPLVTARRIGRRLSKAYGWQGHIFIPS</sequence>
<dbReference type="PANTHER" id="PTHR40788:SF2">
    <property type="entry name" value="CLR5 DOMAIN-CONTAINING PROTEIN"/>
    <property type="match status" value="1"/>
</dbReference>
<comment type="caution">
    <text evidence="1">The sequence shown here is derived from an EMBL/GenBank/DDBJ whole genome shotgun (WGS) entry which is preliminary data.</text>
</comment>
<evidence type="ECO:0000313" key="1">
    <source>
        <dbReference type="EMBL" id="KAK5627740.1"/>
    </source>
</evidence>
<organism evidence="1 2">
    <name type="scientific">Xylaria bambusicola</name>
    <dbReference type="NCBI Taxonomy" id="326684"/>
    <lineage>
        <taxon>Eukaryota</taxon>
        <taxon>Fungi</taxon>
        <taxon>Dikarya</taxon>
        <taxon>Ascomycota</taxon>
        <taxon>Pezizomycotina</taxon>
        <taxon>Sordariomycetes</taxon>
        <taxon>Xylariomycetidae</taxon>
        <taxon>Xylariales</taxon>
        <taxon>Xylariaceae</taxon>
        <taxon>Xylaria</taxon>
    </lineage>
</organism>
<dbReference type="AlphaFoldDB" id="A0AAN7YWD3"/>
<evidence type="ECO:0000313" key="2">
    <source>
        <dbReference type="Proteomes" id="UP001305414"/>
    </source>
</evidence>
<protein>
    <submittedName>
        <fullName evidence="1">Uncharacterized protein</fullName>
    </submittedName>
</protein>
<dbReference type="EMBL" id="JAWHQM010000006">
    <property type="protein sequence ID" value="KAK5627740.1"/>
    <property type="molecule type" value="Genomic_DNA"/>
</dbReference>
<proteinExistence type="predicted"/>